<name>A0AA35IU86_SACMI</name>
<evidence type="ECO:0000256" key="1">
    <source>
        <dbReference type="ARBA" id="ARBA00008345"/>
    </source>
</evidence>
<dbReference type="Gene3D" id="3.40.50.880">
    <property type="match status" value="1"/>
</dbReference>
<proteinExistence type="inferred from homology"/>
<dbReference type="NCBIfam" id="TIGR03800">
    <property type="entry name" value="PLP_synth_Pdx2"/>
    <property type="match status" value="1"/>
</dbReference>
<reference evidence="9" key="1">
    <citation type="submission" date="2022-10" db="EMBL/GenBank/DDBJ databases">
        <authorList>
            <person name="Byrne P K."/>
        </authorList>
    </citation>
    <scope>NUCLEOTIDE SEQUENCE</scope>
    <source>
        <strain evidence="9">IFO1815</strain>
    </source>
</reference>
<dbReference type="InterPro" id="IPR029062">
    <property type="entry name" value="Class_I_gatase-like"/>
</dbReference>
<evidence type="ECO:0000313" key="10">
    <source>
        <dbReference type="Proteomes" id="UP001161438"/>
    </source>
</evidence>
<dbReference type="PROSITE" id="PS01236">
    <property type="entry name" value="PDXT_SNO_1"/>
    <property type="match status" value="1"/>
</dbReference>
<dbReference type="AlphaFoldDB" id="A0AA35IU86"/>
<dbReference type="Proteomes" id="UP001161438">
    <property type="component" value="Chromosome 13"/>
</dbReference>
<protein>
    <recommendedName>
        <fullName evidence="2">glutaminase</fullName>
        <ecNumber evidence="2">3.5.1.2</ecNumber>
    </recommendedName>
</protein>
<evidence type="ECO:0000256" key="4">
    <source>
        <dbReference type="ARBA" id="ARBA00022962"/>
    </source>
</evidence>
<dbReference type="GeneID" id="80920444"/>
<evidence type="ECO:0000256" key="8">
    <source>
        <dbReference type="PIRSR" id="PIRSR005639-2"/>
    </source>
</evidence>
<organism evidence="9 10">
    <name type="scientific">Saccharomyces mikatae IFO 1815</name>
    <dbReference type="NCBI Taxonomy" id="226126"/>
    <lineage>
        <taxon>Eukaryota</taxon>
        <taxon>Fungi</taxon>
        <taxon>Dikarya</taxon>
        <taxon>Ascomycota</taxon>
        <taxon>Saccharomycotina</taxon>
        <taxon>Saccharomycetes</taxon>
        <taxon>Saccharomycetales</taxon>
        <taxon>Saccharomycetaceae</taxon>
        <taxon>Saccharomyces</taxon>
    </lineage>
</organism>
<feature type="binding site" evidence="8">
    <location>
        <position position="129"/>
    </location>
    <ligand>
        <name>L-glutamine</name>
        <dbReference type="ChEBI" id="CHEBI:58359"/>
    </ligand>
</feature>
<dbReference type="EMBL" id="OX365769">
    <property type="protein sequence ID" value="CAI4035570.1"/>
    <property type="molecule type" value="Genomic_DNA"/>
</dbReference>
<dbReference type="Pfam" id="PF01174">
    <property type="entry name" value="SNO"/>
    <property type="match status" value="1"/>
</dbReference>
<dbReference type="PANTHER" id="PTHR31559">
    <property type="entry name" value="PYRIDOXAL 5'-PHOSPHATE SYNTHASE SUBUNIT SNO"/>
    <property type="match status" value="1"/>
</dbReference>
<dbReference type="InterPro" id="IPR021196">
    <property type="entry name" value="PdxT/SNO_CS"/>
</dbReference>
<dbReference type="PROSITE" id="PS51273">
    <property type="entry name" value="GATASE_TYPE_1"/>
    <property type="match status" value="1"/>
</dbReference>
<dbReference type="GO" id="GO:0005829">
    <property type="term" value="C:cytosol"/>
    <property type="evidence" value="ECO:0007669"/>
    <property type="project" value="TreeGrafter"/>
</dbReference>
<accession>A0AA35IU86</accession>
<evidence type="ECO:0000256" key="7">
    <source>
        <dbReference type="PIRSR" id="PIRSR005639-1"/>
    </source>
</evidence>
<dbReference type="GO" id="GO:0016829">
    <property type="term" value="F:lyase activity"/>
    <property type="evidence" value="ECO:0007669"/>
    <property type="project" value="UniProtKB-KW"/>
</dbReference>
<dbReference type="RefSeq" id="XP_056078690.1">
    <property type="nucleotide sequence ID" value="XM_056224810.1"/>
</dbReference>
<feature type="active site" description="Charge relay system" evidence="7">
    <location>
        <position position="205"/>
    </location>
</feature>
<dbReference type="EC" id="3.5.1.2" evidence="2"/>
<dbReference type="PANTHER" id="PTHR31559:SF0">
    <property type="entry name" value="PYRIDOXAL 5'-PHOSPHATE SYNTHASE SUBUNIT SNO1-RELATED"/>
    <property type="match status" value="1"/>
</dbReference>
<dbReference type="PIRSF" id="PIRSF005639">
    <property type="entry name" value="Glut_amidoT_SNO"/>
    <property type="match status" value="1"/>
</dbReference>
<evidence type="ECO:0000313" key="9">
    <source>
        <dbReference type="EMBL" id="CAI4035570.1"/>
    </source>
</evidence>
<evidence type="ECO:0000256" key="3">
    <source>
        <dbReference type="ARBA" id="ARBA00022801"/>
    </source>
</evidence>
<dbReference type="GO" id="GO:0008614">
    <property type="term" value="P:pyridoxine metabolic process"/>
    <property type="evidence" value="ECO:0007669"/>
    <property type="project" value="TreeGrafter"/>
</dbReference>
<feature type="active site" description="Nucleophile" evidence="7">
    <location>
        <position position="100"/>
    </location>
</feature>
<feature type="binding site" evidence="8">
    <location>
        <begin position="160"/>
        <end position="161"/>
    </location>
    <ligand>
        <name>L-glutamine</name>
        <dbReference type="ChEBI" id="CHEBI:58359"/>
    </ligand>
</feature>
<dbReference type="PROSITE" id="PS51130">
    <property type="entry name" value="PDXT_SNO_2"/>
    <property type="match status" value="1"/>
</dbReference>
<dbReference type="GO" id="GO:0004359">
    <property type="term" value="F:glutaminase activity"/>
    <property type="evidence" value="ECO:0007669"/>
    <property type="project" value="UniProtKB-EC"/>
</dbReference>
<feature type="binding site" evidence="8">
    <location>
        <begin position="67"/>
        <end position="69"/>
    </location>
    <ligand>
        <name>L-glutamine</name>
        <dbReference type="ChEBI" id="CHEBI:58359"/>
    </ligand>
</feature>
<dbReference type="SUPFAM" id="SSF52317">
    <property type="entry name" value="Class I glutamine amidotransferase-like"/>
    <property type="match status" value="1"/>
</dbReference>
<gene>
    <name evidence="9" type="primary">SMKI13G2200</name>
    <name evidence="9" type="ORF">SMKI_13G2200</name>
</gene>
<dbReference type="GO" id="GO:0042823">
    <property type="term" value="P:pyridoxal phosphate biosynthetic process"/>
    <property type="evidence" value="ECO:0007669"/>
    <property type="project" value="InterPro"/>
</dbReference>
<keyword evidence="5" id="KW-0456">Lyase</keyword>
<keyword evidence="3" id="KW-0378">Hydrolase</keyword>
<sequence>MYKTQIQDFKKPIKVIGVLALQGAFLEHTNHLKKCLAKNDYEVKIEIIAVKTPDELNQCDALIIPGGESTSISLISQRTGLYPCLYEFVHSPEKVIWGTCAGLIFLSAHLENENALVKTLGVLKVDVRRNAFGRQAQSFTQMCDFSNFIPDCHDFRATFIRAPVIDKILDPAAVKSLYELPMNGKNVIVAAQQGDNILVTSFHPELSENDIRFHDWFIRQFVSN</sequence>
<dbReference type="InterPro" id="IPR002161">
    <property type="entry name" value="PdxT/SNO"/>
</dbReference>
<dbReference type="CDD" id="cd01749">
    <property type="entry name" value="GATase1_PB"/>
    <property type="match status" value="1"/>
</dbReference>
<comment type="similarity">
    <text evidence="1">Belongs to the glutaminase PdxT/SNO family.</text>
</comment>
<comment type="catalytic activity">
    <reaction evidence="6">
        <text>L-glutamine + H2O = L-glutamate + NH4(+)</text>
        <dbReference type="Rhea" id="RHEA:15889"/>
        <dbReference type="ChEBI" id="CHEBI:15377"/>
        <dbReference type="ChEBI" id="CHEBI:28938"/>
        <dbReference type="ChEBI" id="CHEBI:29985"/>
        <dbReference type="ChEBI" id="CHEBI:58359"/>
        <dbReference type="EC" id="3.5.1.2"/>
    </reaction>
</comment>
<keyword evidence="10" id="KW-1185">Reference proteome</keyword>
<evidence type="ECO:0000256" key="6">
    <source>
        <dbReference type="ARBA" id="ARBA00049534"/>
    </source>
</evidence>
<evidence type="ECO:0000256" key="2">
    <source>
        <dbReference type="ARBA" id="ARBA00012918"/>
    </source>
</evidence>
<evidence type="ECO:0000256" key="5">
    <source>
        <dbReference type="ARBA" id="ARBA00023239"/>
    </source>
</evidence>
<feature type="active site" description="Charge relay system" evidence="7">
    <location>
        <position position="203"/>
    </location>
</feature>
<keyword evidence="4" id="KW-0315">Glutamine amidotransferase</keyword>
<dbReference type="GO" id="GO:1903600">
    <property type="term" value="C:glutaminase complex"/>
    <property type="evidence" value="ECO:0007669"/>
    <property type="project" value="TreeGrafter"/>
</dbReference>